<dbReference type="AlphaFoldDB" id="A0A853R305"/>
<keyword evidence="4" id="KW-0175">Coiled coil</keyword>
<dbReference type="InterPro" id="IPR000055">
    <property type="entry name" value="Restrct_endonuc_typeI_TRD"/>
</dbReference>
<dbReference type="InterPro" id="IPR044946">
    <property type="entry name" value="Restrct_endonuc_typeI_TRD_sf"/>
</dbReference>
<evidence type="ECO:0000256" key="3">
    <source>
        <dbReference type="ARBA" id="ARBA00023125"/>
    </source>
</evidence>
<dbReference type="EMBL" id="AJYS02000160">
    <property type="protein sequence ID" value="OEE37050.1"/>
    <property type="molecule type" value="Genomic_DNA"/>
</dbReference>
<organism evidence="6 7">
    <name type="scientific">Vibrio ordalii FS-238</name>
    <dbReference type="NCBI Taxonomy" id="617133"/>
    <lineage>
        <taxon>Bacteria</taxon>
        <taxon>Pseudomonadati</taxon>
        <taxon>Pseudomonadota</taxon>
        <taxon>Gammaproteobacteria</taxon>
        <taxon>Vibrionales</taxon>
        <taxon>Vibrionaceae</taxon>
        <taxon>Vibrio</taxon>
    </lineage>
</organism>
<comment type="caution">
    <text evidence="6">The sequence shown here is derived from an EMBL/GenBank/DDBJ whole genome shotgun (WGS) entry which is preliminary data.</text>
</comment>
<dbReference type="GO" id="GO:0003677">
    <property type="term" value="F:DNA binding"/>
    <property type="evidence" value="ECO:0007669"/>
    <property type="project" value="UniProtKB-KW"/>
</dbReference>
<dbReference type="SUPFAM" id="SSF116734">
    <property type="entry name" value="DNA methylase specificity domain"/>
    <property type="match status" value="2"/>
</dbReference>
<protein>
    <recommendedName>
        <fullName evidence="5">Type I restriction modification DNA specificity domain-containing protein</fullName>
    </recommendedName>
</protein>
<dbReference type="InterPro" id="IPR052021">
    <property type="entry name" value="Type-I_RS_S_subunit"/>
</dbReference>
<name>A0A853R305_9VIBR</name>
<feature type="domain" description="Type I restriction modification DNA specificity" evidence="5">
    <location>
        <begin position="22"/>
        <end position="192"/>
    </location>
</feature>
<dbReference type="GO" id="GO:0009307">
    <property type="term" value="P:DNA restriction-modification system"/>
    <property type="evidence" value="ECO:0007669"/>
    <property type="project" value="UniProtKB-KW"/>
</dbReference>
<dbReference type="PANTHER" id="PTHR30408:SF12">
    <property type="entry name" value="TYPE I RESTRICTION ENZYME MJAVIII SPECIFICITY SUBUNIT"/>
    <property type="match status" value="1"/>
</dbReference>
<dbReference type="Gene3D" id="1.10.287.1120">
    <property type="entry name" value="Bipartite methylase S protein"/>
    <property type="match status" value="1"/>
</dbReference>
<comment type="similarity">
    <text evidence="1">Belongs to the type-I restriction system S methylase family.</text>
</comment>
<dbReference type="Proteomes" id="UP000094808">
    <property type="component" value="Unassembled WGS sequence"/>
</dbReference>
<gene>
    <name evidence="6" type="ORF">A1QS_04685</name>
</gene>
<feature type="coiled-coil region" evidence="4">
    <location>
        <begin position="361"/>
        <end position="388"/>
    </location>
</feature>
<evidence type="ECO:0000256" key="1">
    <source>
        <dbReference type="ARBA" id="ARBA00010923"/>
    </source>
</evidence>
<dbReference type="RefSeq" id="WP_017045306.1">
    <property type="nucleotide sequence ID" value="NZ_AJYS02000160.1"/>
</dbReference>
<dbReference type="PANTHER" id="PTHR30408">
    <property type="entry name" value="TYPE-1 RESTRICTION ENZYME ECOKI SPECIFICITY PROTEIN"/>
    <property type="match status" value="1"/>
</dbReference>
<reference evidence="6 7" key="1">
    <citation type="journal article" date="2012" name="Science">
        <title>Ecological populations of bacteria act as socially cohesive units of antibiotic production and resistance.</title>
        <authorList>
            <person name="Cordero O.X."/>
            <person name="Wildschutte H."/>
            <person name="Kirkup B."/>
            <person name="Proehl S."/>
            <person name="Ngo L."/>
            <person name="Hussain F."/>
            <person name="Le Roux F."/>
            <person name="Mincer T."/>
            <person name="Polz M.F."/>
        </authorList>
    </citation>
    <scope>NUCLEOTIDE SEQUENCE [LARGE SCALE GENOMIC DNA]</scope>
    <source>
        <strain evidence="6 7">FS-238</strain>
    </source>
</reference>
<evidence type="ECO:0000256" key="2">
    <source>
        <dbReference type="ARBA" id="ARBA00022747"/>
    </source>
</evidence>
<evidence type="ECO:0000313" key="7">
    <source>
        <dbReference type="Proteomes" id="UP000094808"/>
    </source>
</evidence>
<evidence type="ECO:0000256" key="4">
    <source>
        <dbReference type="SAM" id="Coils"/>
    </source>
</evidence>
<accession>A0A853R305</accession>
<dbReference type="Pfam" id="PF01420">
    <property type="entry name" value="Methylase_S"/>
    <property type="match status" value="1"/>
</dbReference>
<evidence type="ECO:0000313" key="6">
    <source>
        <dbReference type="EMBL" id="OEE37050.1"/>
    </source>
</evidence>
<evidence type="ECO:0000259" key="5">
    <source>
        <dbReference type="Pfam" id="PF01420"/>
    </source>
</evidence>
<sequence>MARDSLYPDSVKPGKPILSELPTGWKRSSLKNCLNVEARKADIKNDHEYDLVTVKRSRGGVVRREHLKGKDISVKSQFFINEGDFLISKRQIVHGACGLVPKELEGSIVSNEYCVFTGKPGFYLPYIEYLAETLYFQQTCFHSSIGVHIEKMIFKLDRWFKWSFNIPPIFEQKRIAQILSTWDKAITTTEQLLYNSQQQKKALMQQLLTGKKRLLDKNGVRFCGEWRFLIFEDAFKVANKKSAQVKSSDYLATGSVPVVDQGKQLIAGYCDNDERYTNVPVIIFGDHTRCLKWVDFEFCPGADGTQVLDTKEFLDKKFGYYLLCHTDIPNLGYSRHMRELKEKDFRVPVDMAEQQKVAAVLTAADQEISALQQKSDALKQEKKALMQQLLTGRRRVKIDNKEVA</sequence>
<keyword evidence="3" id="KW-0238">DNA-binding</keyword>
<dbReference type="CDD" id="cd17258">
    <property type="entry name" value="RMtype1_S_Sau13435ORF2165P-TRD1-CR1_like"/>
    <property type="match status" value="1"/>
</dbReference>
<keyword evidence="7" id="KW-1185">Reference proteome</keyword>
<dbReference type="Gene3D" id="3.90.220.20">
    <property type="entry name" value="DNA methylase specificity domains"/>
    <property type="match status" value="2"/>
</dbReference>
<keyword evidence="2" id="KW-0680">Restriction system</keyword>
<proteinExistence type="inferred from homology"/>